<sequence length="620" mass="70854">MPPKRTSTSEAPTITQAAIRKLVADSVATALEAQAANMANTDNTTRPREAPIARKCSYKEFKSCQPINFKGTEGSVGLIRWFERTESVFSCSNCTEDCKELATLCPTMVPNTKKLMEAFIGGLPKSIEGNVTASKPQTLEEAINITKGATLSLLNQPFEIDLMPIKLGSFDVVIGMDWLSKYHARIICDEKAIHIPIDGKTLIIQARAPYRLAPSEMQELSNQLQELSNRGFIRPSTSPWGAPVLFVKKKDKSFRMCIDYRELNKLTVKNRYLLPRIDDLFNQLQVESPENPFVAPVNIETIEAFMNRVDYQGVVDKIPQRIEEDYHFIKDDIPLVSVYTNRDVRVRGMLIPDAFLTEKICAIDDFKEYEMVFMNKYNEKMLDEEEIEKMVKGEEDEESYASAFGESVFNDDFVVSLKEMKDEEVEKEKEDEEIEKEKKDEEVEKEKEDVEIEKEQDIADDGTGATISPTTTTTSKDSFTIKRKKRSFSHKTKTLPGSIAGMCRRRGQIHSHIKNKFITHEFFMGKIREVLDHWNKVVPEMTFTKTYEMIKEEMLRLVKLAVDKDREVSPVDISDIVSKKFVAHGPKMIEELFQKHMQNTTLNLYPTTSSLTTRKSFGDI</sequence>
<evidence type="ECO:0000313" key="3">
    <source>
        <dbReference type="Proteomes" id="UP001151760"/>
    </source>
</evidence>
<dbReference type="InterPro" id="IPR021109">
    <property type="entry name" value="Peptidase_aspartic_dom_sf"/>
</dbReference>
<dbReference type="InterPro" id="IPR043502">
    <property type="entry name" value="DNA/RNA_pol_sf"/>
</dbReference>
<dbReference type="InterPro" id="IPR032567">
    <property type="entry name" value="RTL1-rel"/>
</dbReference>
<protein>
    <recommendedName>
        <fullName evidence="4">Reverse transcriptase domain-containing protein</fullName>
    </recommendedName>
</protein>
<name>A0ABQ5CLZ3_9ASTR</name>
<dbReference type="PANTHER" id="PTHR15503:SF45">
    <property type="entry name" value="RNA-DIRECTED DNA POLYMERASE HOMOLOG"/>
    <property type="match status" value="1"/>
</dbReference>
<dbReference type="Pfam" id="PF08284">
    <property type="entry name" value="RVP_2"/>
    <property type="match status" value="1"/>
</dbReference>
<evidence type="ECO:0000256" key="1">
    <source>
        <dbReference type="SAM" id="MobiDB-lite"/>
    </source>
</evidence>
<proteinExistence type="predicted"/>
<dbReference type="Proteomes" id="UP001151760">
    <property type="component" value="Unassembled WGS sequence"/>
</dbReference>
<dbReference type="SUPFAM" id="SSF56672">
    <property type="entry name" value="DNA/RNA polymerases"/>
    <property type="match status" value="1"/>
</dbReference>
<feature type="compositionally biased region" description="Basic and acidic residues" evidence="1">
    <location>
        <begin position="435"/>
        <end position="457"/>
    </location>
</feature>
<dbReference type="EMBL" id="BQNB010014427">
    <property type="protein sequence ID" value="GJT28025.1"/>
    <property type="molecule type" value="Genomic_DNA"/>
</dbReference>
<gene>
    <name evidence="2" type="ORF">Tco_0908300</name>
</gene>
<accession>A0ABQ5CLZ3</accession>
<evidence type="ECO:0000313" key="2">
    <source>
        <dbReference type="EMBL" id="GJT28025.1"/>
    </source>
</evidence>
<evidence type="ECO:0008006" key="4">
    <source>
        <dbReference type="Google" id="ProtNLM"/>
    </source>
</evidence>
<dbReference type="Gene3D" id="3.10.10.10">
    <property type="entry name" value="HIV Type 1 Reverse Transcriptase, subunit A, domain 1"/>
    <property type="match status" value="1"/>
</dbReference>
<dbReference type="Gene3D" id="2.40.70.10">
    <property type="entry name" value="Acid Proteases"/>
    <property type="match status" value="1"/>
</dbReference>
<reference evidence="2" key="2">
    <citation type="submission" date="2022-01" db="EMBL/GenBank/DDBJ databases">
        <authorList>
            <person name="Yamashiro T."/>
            <person name="Shiraishi A."/>
            <person name="Satake H."/>
            <person name="Nakayama K."/>
        </authorList>
    </citation>
    <scope>NUCLEOTIDE SEQUENCE</scope>
</reference>
<feature type="region of interest" description="Disordered" evidence="1">
    <location>
        <begin position="421"/>
        <end position="481"/>
    </location>
</feature>
<dbReference type="CDD" id="cd01647">
    <property type="entry name" value="RT_LTR"/>
    <property type="match status" value="1"/>
</dbReference>
<comment type="caution">
    <text evidence="2">The sequence shown here is derived from an EMBL/GenBank/DDBJ whole genome shotgun (WGS) entry which is preliminary data.</text>
</comment>
<reference evidence="2" key="1">
    <citation type="journal article" date="2022" name="Int. J. Mol. Sci.">
        <title>Draft Genome of Tanacetum Coccineum: Genomic Comparison of Closely Related Tanacetum-Family Plants.</title>
        <authorList>
            <person name="Yamashiro T."/>
            <person name="Shiraishi A."/>
            <person name="Nakayama K."/>
            <person name="Satake H."/>
        </authorList>
    </citation>
    <scope>NUCLEOTIDE SEQUENCE</scope>
</reference>
<organism evidence="2 3">
    <name type="scientific">Tanacetum coccineum</name>
    <dbReference type="NCBI Taxonomy" id="301880"/>
    <lineage>
        <taxon>Eukaryota</taxon>
        <taxon>Viridiplantae</taxon>
        <taxon>Streptophyta</taxon>
        <taxon>Embryophyta</taxon>
        <taxon>Tracheophyta</taxon>
        <taxon>Spermatophyta</taxon>
        <taxon>Magnoliopsida</taxon>
        <taxon>eudicotyledons</taxon>
        <taxon>Gunneridae</taxon>
        <taxon>Pentapetalae</taxon>
        <taxon>asterids</taxon>
        <taxon>campanulids</taxon>
        <taxon>Asterales</taxon>
        <taxon>Asteraceae</taxon>
        <taxon>Asteroideae</taxon>
        <taxon>Anthemideae</taxon>
        <taxon>Anthemidinae</taxon>
        <taxon>Tanacetum</taxon>
    </lineage>
</organism>
<keyword evidence="3" id="KW-1185">Reference proteome</keyword>
<dbReference type="PANTHER" id="PTHR15503">
    <property type="entry name" value="LDOC1 RELATED"/>
    <property type="match status" value="1"/>
</dbReference>
<feature type="compositionally biased region" description="Low complexity" evidence="1">
    <location>
        <begin position="463"/>
        <end position="478"/>
    </location>
</feature>